<comment type="caution">
    <text evidence="1">The sequence shown here is derived from an EMBL/GenBank/DDBJ whole genome shotgun (WGS) entry which is preliminary data.</text>
</comment>
<proteinExistence type="predicted"/>
<sequence length="71" mass="8290">MYLASNDYFILAQVITPYLVQDHMIYRIYTSFILRKQKTSITVTNLNTKPNTAKTKVIETVVMLIDINTYL</sequence>
<reference evidence="1" key="1">
    <citation type="submission" date="2021-06" db="EMBL/GenBank/DDBJ databases">
        <authorList>
            <person name="Kallberg Y."/>
            <person name="Tangrot J."/>
            <person name="Rosling A."/>
        </authorList>
    </citation>
    <scope>NUCLEOTIDE SEQUENCE</scope>
    <source>
        <strain evidence="1">MA453B</strain>
    </source>
</reference>
<evidence type="ECO:0000313" key="2">
    <source>
        <dbReference type="Proteomes" id="UP000789405"/>
    </source>
</evidence>
<evidence type="ECO:0000313" key="1">
    <source>
        <dbReference type="EMBL" id="CAG8822186.1"/>
    </source>
</evidence>
<protein>
    <submittedName>
        <fullName evidence="1">10569_t:CDS:1</fullName>
    </submittedName>
</protein>
<feature type="non-terminal residue" evidence="1">
    <location>
        <position position="71"/>
    </location>
</feature>
<dbReference type="AlphaFoldDB" id="A0A9N9KBU7"/>
<name>A0A9N9KBU7_9GLOM</name>
<organism evidence="1 2">
    <name type="scientific">Dentiscutata erythropus</name>
    <dbReference type="NCBI Taxonomy" id="1348616"/>
    <lineage>
        <taxon>Eukaryota</taxon>
        <taxon>Fungi</taxon>
        <taxon>Fungi incertae sedis</taxon>
        <taxon>Mucoromycota</taxon>
        <taxon>Glomeromycotina</taxon>
        <taxon>Glomeromycetes</taxon>
        <taxon>Diversisporales</taxon>
        <taxon>Gigasporaceae</taxon>
        <taxon>Dentiscutata</taxon>
    </lineage>
</organism>
<dbReference type="EMBL" id="CAJVPY010061745">
    <property type="protein sequence ID" value="CAG8822186.1"/>
    <property type="molecule type" value="Genomic_DNA"/>
</dbReference>
<keyword evidence="2" id="KW-1185">Reference proteome</keyword>
<dbReference type="Proteomes" id="UP000789405">
    <property type="component" value="Unassembled WGS sequence"/>
</dbReference>
<accession>A0A9N9KBU7</accession>
<gene>
    <name evidence="1" type="ORF">DERYTH_LOCUS27254</name>
</gene>